<proteinExistence type="inferred from homology"/>
<dbReference type="CDD" id="cd02800">
    <property type="entry name" value="tRNA_bind_EcMetRS_like"/>
    <property type="match status" value="1"/>
</dbReference>
<evidence type="ECO:0000256" key="6">
    <source>
        <dbReference type="ARBA" id="ARBA00022555"/>
    </source>
</evidence>
<keyword evidence="8 16" id="KW-0479">Metal-binding</keyword>
<comment type="catalytic activity">
    <reaction evidence="15 16">
        <text>tRNA(Met) + L-methionine + ATP = L-methionyl-tRNA(Met) + AMP + diphosphate</text>
        <dbReference type="Rhea" id="RHEA:13481"/>
        <dbReference type="Rhea" id="RHEA-COMP:9667"/>
        <dbReference type="Rhea" id="RHEA-COMP:9698"/>
        <dbReference type="ChEBI" id="CHEBI:30616"/>
        <dbReference type="ChEBI" id="CHEBI:33019"/>
        <dbReference type="ChEBI" id="CHEBI:57844"/>
        <dbReference type="ChEBI" id="CHEBI:78442"/>
        <dbReference type="ChEBI" id="CHEBI:78530"/>
        <dbReference type="ChEBI" id="CHEBI:456215"/>
        <dbReference type="EC" id="6.1.1.10"/>
    </reaction>
</comment>
<dbReference type="NCBIfam" id="NF001100">
    <property type="entry name" value="PRK00133.1"/>
    <property type="match status" value="1"/>
</dbReference>
<dbReference type="GO" id="GO:0006431">
    <property type="term" value="P:methionyl-tRNA aminoacylation"/>
    <property type="evidence" value="ECO:0007669"/>
    <property type="project" value="UniProtKB-UniRule"/>
</dbReference>
<dbReference type="InterPro" id="IPR014758">
    <property type="entry name" value="Met-tRNA_synth"/>
</dbReference>
<evidence type="ECO:0000256" key="3">
    <source>
        <dbReference type="ARBA" id="ARBA00008258"/>
    </source>
</evidence>
<dbReference type="EC" id="6.1.1.10" evidence="16"/>
<dbReference type="SUPFAM" id="SSF57770">
    <property type="entry name" value="Methionyl-tRNA synthetase (MetRS), Zn-domain"/>
    <property type="match status" value="1"/>
</dbReference>
<dbReference type="EMBL" id="FQWH01000008">
    <property type="protein sequence ID" value="SHH22526.1"/>
    <property type="molecule type" value="Genomic_DNA"/>
</dbReference>
<dbReference type="InterPro" id="IPR002547">
    <property type="entry name" value="tRNA-bd_dom"/>
</dbReference>
<dbReference type="InterPro" id="IPR029038">
    <property type="entry name" value="MetRS_Zn"/>
</dbReference>
<feature type="binding site" evidence="16">
    <location>
        <position position="147"/>
    </location>
    <ligand>
        <name>Zn(2+)</name>
        <dbReference type="ChEBI" id="CHEBI:29105"/>
    </ligand>
</feature>
<evidence type="ECO:0000256" key="4">
    <source>
        <dbReference type="ARBA" id="ARBA00011738"/>
    </source>
</evidence>
<dbReference type="PROSITE" id="PS50886">
    <property type="entry name" value="TRBD"/>
    <property type="match status" value="1"/>
</dbReference>
<accession>A0A1M5R919</accession>
<keyword evidence="6 16" id="KW-0820">tRNA-binding</keyword>
<dbReference type="GO" id="GO:0005524">
    <property type="term" value="F:ATP binding"/>
    <property type="evidence" value="ECO:0007669"/>
    <property type="project" value="UniProtKB-UniRule"/>
</dbReference>
<dbReference type="GO" id="GO:0004825">
    <property type="term" value="F:methionine-tRNA ligase activity"/>
    <property type="evidence" value="ECO:0007669"/>
    <property type="project" value="UniProtKB-UniRule"/>
</dbReference>
<evidence type="ECO:0000256" key="16">
    <source>
        <dbReference type="HAMAP-Rule" id="MF_00098"/>
    </source>
</evidence>
<dbReference type="GO" id="GO:0000049">
    <property type="term" value="F:tRNA binding"/>
    <property type="evidence" value="ECO:0007669"/>
    <property type="project" value="UniProtKB-UniRule"/>
</dbReference>
<evidence type="ECO:0000313" key="18">
    <source>
        <dbReference type="EMBL" id="SHH22526.1"/>
    </source>
</evidence>
<keyword evidence="13 16" id="KW-0648">Protein biosynthesis</keyword>
<evidence type="ECO:0000256" key="14">
    <source>
        <dbReference type="ARBA" id="ARBA00023146"/>
    </source>
</evidence>
<dbReference type="Proteomes" id="UP000184112">
    <property type="component" value="Unassembled WGS sequence"/>
</dbReference>
<evidence type="ECO:0000256" key="1">
    <source>
        <dbReference type="ARBA" id="ARBA00003314"/>
    </source>
</evidence>
<evidence type="ECO:0000256" key="12">
    <source>
        <dbReference type="ARBA" id="ARBA00022884"/>
    </source>
</evidence>
<keyword evidence="12 16" id="KW-0694">RNA-binding</keyword>
<dbReference type="HAMAP" id="MF_00098">
    <property type="entry name" value="Met_tRNA_synth_type1"/>
    <property type="match status" value="1"/>
</dbReference>
<evidence type="ECO:0000256" key="9">
    <source>
        <dbReference type="ARBA" id="ARBA00022741"/>
    </source>
</evidence>
<dbReference type="AlphaFoldDB" id="A0A1M5R919"/>
<dbReference type="Pfam" id="PF19303">
    <property type="entry name" value="Anticodon_3"/>
    <property type="match status" value="1"/>
</dbReference>
<feature type="short sequence motif" description="'HIGH' region" evidence="16">
    <location>
        <begin position="15"/>
        <end position="25"/>
    </location>
</feature>
<dbReference type="PRINTS" id="PR01041">
    <property type="entry name" value="TRNASYNTHMET"/>
</dbReference>
<dbReference type="CDD" id="cd07957">
    <property type="entry name" value="Anticodon_Ia_Met"/>
    <property type="match status" value="1"/>
</dbReference>
<dbReference type="InterPro" id="IPR009080">
    <property type="entry name" value="tRNAsynth_Ia_anticodon-bd"/>
</dbReference>
<feature type="binding site" evidence="16">
    <location>
        <position position="339"/>
    </location>
    <ligand>
        <name>ATP</name>
        <dbReference type="ChEBI" id="CHEBI:30616"/>
    </ligand>
</feature>
<dbReference type="SUPFAM" id="SSF52374">
    <property type="entry name" value="Nucleotidylyl transferase"/>
    <property type="match status" value="1"/>
</dbReference>
<dbReference type="InterPro" id="IPR012340">
    <property type="entry name" value="NA-bd_OB-fold"/>
</dbReference>
<dbReference type="FunFam" id="2.40.50.140:FF:000042">
    <property type="entry name" value="Methionine--tRNA ligase"/>
    <property type="match status" value="1"/>
</dbReference>
<feature type="short sequence motif" description="'KMSKS' region" evidence="16">
    <location>
        <begin position="336"/>
        <end position="340"/>
    </location>
</feature>
<dbReference type="PROSITE" id="PS00178">
    <property type="entry name" value="AA_TRNA_LIGASE_I"/>
    <property type="match status" value="1"/>
</dbReference>
<dbReference type="PANTHER" id="PTHR45765">
    <property type="entry name" value="METHIONINE--TRNA LIGASE"/>
    <property type="match status" value="1"/>
</dbReference>
<feature type="binding site" evidence="16">
    <location>
        <position position="150"/>
    </location>
    <ligand>
        <name>Zn(2+)</name>
        <dbReference type="ChEBI" id="CHEBI:29105"/>
    </ligand>
</feature>
<feature type="binding site" evidence="16">
    <location>
        <position position="160"/>
    </location>
    <ligand>
        <name>Zn(2+)</name>
        <dbReference type="ChEBI" id="CHEBI:29105"/>
    </ligand>
</feature>
<evidence type="ECO:0000256" key="10">
    <source>
        <dbReference type="ARBA" id="ARBA00022833"/>
    </source>
</evidence>
<dbReference type="InterPro" id="IPR001412">
    <property type="entry name" value="aa-tRNA-synth_I_CS"/>
</dbReference>
<dbReference type="GO" id="GO:0005829">
    <property type="term" value="C:cytosol"/>
    <property type="evidence" value="ECO:0007669"/>
    <property type="project" value="TreeGrafter"/>
</dbReference>
<dbReference type="InterPro" id="IPR004495">
    <property type="entry name" value="Met-tRNA-synth_bsu_C"/>
</dbReference>
<keyword evidence="14 16" id="KW-0030">Aminoacyl-tRNA synthetase</keyword>
<dbReference type="Pfam" id="PF01588">
    <property type="entry name" value="tRNA_bind"/>
    <property type="match status" value="1"/>
</dbReference>
<organism evidence="18 19">
    <name type="scientific">Flavobacterium johnsoniae</name>
    <name type="common">Cytophaga johnsonae</name>
    <dbReference type="NCBI Taxonomy" id="986"/>
    <lineage>
        <taxon>Bacteria</taxon>
        <taxon>Pseudomonadati</taxon>
        <taxon>Bacteroidota</taxon>
        <taxon>Flavobacteriia</taxon>
        <taxon>Flavobacteriales</taxon>
        <taxon>Flavobacteriaceae</taxon>
        <taxon>Flavobacterium</taxon>
    </lineage>
</organism>
<dbReference type="Pfam" id="PF09334">
    <property type="entry name" value="tRNA-synt_1g"/>
    <property type="match status" value="1"/>
</dbReference>
<dbReference type="NCBIfam" id="TIGR00399">
    <property type="entry name" value="metG_C_term"/>
    <property type="match status" value="1"/>
</dbReference>
<keyword evidence="10 16" id="KW-0862">Zinc</keyword>
<keyword evidence="11 16" id="KW-0067">ATP-binding</keyword>
<protein>
    <recommendedName>
        <fullName evidence="16">Methionine--tRNA ligase</fullName>
        <ecNumber evidence="16">6.1.1.10</ecNumber>
    </recommendedName>
    <alternativeName>
        <fullName evidence="16">Methionyl-tRNA synthetase</fullName>
        <shortName evidence="16">MetRS</shortName>
    </alternativeName>
</protein>
<dbReference type="Gene3D" id="3.40.50.620">
    <property type="entry name" value="HUPs"/>
    <property type="match status" value="1"/>
</dbReference>
<dbReference type="SUPFAM" id="SSF47323">
    <property type="entry name" value="Anticodon-binding domain of a subclass of class I aminoacyl-tRNA synthetases"/>
    <property type="match status" value="1"/>
</dbReference>
<keyword evidence="9 16" id="KW-0547">Nucleotide-binding</keyword>
<comment type="subcellular location">
    <subcellularLocation>
        <location evidence="2 16">Cytoplasm</location>
    </subcellularLocation>
</comment>
<dbReference type="GO" id="GO:0046872">
    <property type="term" value="F:metal ion binding"/>
    <property type="evidence" value="ECO:0007669"/>
    <property type="project" value="UniProtKB-KW"/>
</dbReference>
<dbReference type="Gene3D" id="2.40.50.140">
    <property type="entry name" value="Nucleic acid-binding proteins"/>
    <property type="match status" value="1"/>
</dbReference>
<dbReference type="InterPro" id="IPR041872">
    <property type="entry name" value="Anticodon_Met"/>
</dbReference>
<comment type="similarity">
    <text evidence="3 16">Belongs to the class-I aminoacyl-tRNA synthetase family. MetG type 1 subfamily.</text>
</comment>
<feature type="binding site" evidence="16">
    <location>
        <position position="163"/>
    </location>
    <ligand>
        <name>Zn(2+)</name>
        <dbReference type="ChEBI" id="CHEBI:29105"/>
    </ligand>
</feature>
<dbReference type="InterPro" id="IPR014729">
    <property type="entry name" value="Rossmann-like_a/b/a_fold"/>
</dbReference>
<keyword evidence="5 16" id="KW-0963">Cytoplasm</keyword>
<comment type="function">
    <text evidence="1 16">Is required not only for elongation of protein synthesis but also for the initiation of all mRNA translation through initiator tRNA(fMet) aminoacylation.</text>
</comment>
<dbReference type="Gene3D" id="2.20.28.20">
    <property type="entry name" value="Methionyl-tRNA synthetase, Zn-domain"/>
    <property type="match status" value="1"/>
</dbReference>
<dbReference type="RefSeq" id="WP_073410174.1">
    <property type="nucleotide sequence ID" value="NZ_FQWH01000008.1"/>
</dbReference>
<dbReference type="InterPro" id="IPR023458">
    <property type="entry name" value="Met-tRNA_ligase_1"/>
</dbReference>
<name>A0A1M5R919_FLAJO</name>
<evidence type="ECO:0000256" key="5">
    <source>
        <dbReference type="ARBA" id="ARBA00022490"/>
    </source>
</evidence>
<comment type="subunit">
    <text evidence="4 16">Homodimer.</text>
</comment>
<evidence type="ECO:0000256" key="13">
    <source>
        <dbReference type="ARBA" id="ARBA00022917"/>
    </source>
</evidence>
<gene>
    <name evidence="16" type="primary">metG</name>
    <name evidence="18" type="ORF">SAMN05444388_10849</name>
</gene>
<evidence type="ECO:0000256" key="8">
    <source>
        <dbReference type="ARBA" id="ARBA00022723"/>
    </source>
</evidence>
<dbReference type="CDD" id="cd00814">
    <property type="entry name" value="MetRS_core"/>
    <property type="match status" value="1"/>
</dbReference>
<dbReference type="PANTHER" id="PTHR45765:SF1">
    <property type="entry name" value="METHIONINE--TRNA LIGASE, CYTOPLASMIC"/>
    <property type="match status" value="1"/>
</dbReference>
<evidence type="ECO:0000256" key="2">
    <source>
        <dbReference type="ARBA" id="ARBA00004496"/>
    </source>
</evidence>
<reference evidence="18 19" key="1">
    <citation type="submission" date="2016-11" db="EMBL/GenBank/DDBJ databases">
        <authorList>
            <person name="Jaros S."/>
            <person name="Januszkiewicz K."/>
            <person name="Wedrychowicz H."/>
        </authorList>
    </citation>
    <scope>NUCLEOTIDE SEQUENCE [LARGE SCALE GENOMIC DNA]</scope>
    <source>
        <strain evidence="18 19">DSM 6792</strain>
    </source>
</reference>
<dbReference type="NCBIfam" id="TIGR00398">
    <property type="entry name" value="metG"/>
    <property type="match status" value="1"/>
</dbReference>
<dbReference type="SUPFAM" id="SSF50249">
    <property type="entry name" value="Nucleic acid-binding proteins"/>
    <property type="match status" value="1"/>
</dbReference>
<evidence type="ECO:0000256" key="11">
    <source>
        <dbReference type="ARBA" id="ARBA00022840"/>
    </source>
</evidence>
<keyword evidence="7 16" id="KW-0436">Ligase</keyword>
<comment type="cofactor">
    <cofactor evidence="16">
        <name>Zn(2+)</name>
        <dbReference type="ChEBI" id="CHEBI:29105"/>
    </cofactor>
    <text evidence="16">Binds 1 zinc ion per subunit.</text>
</comment>
<dbReference type="InterPro" id="IPR033911">
    <property type="entry name" value="MetRS_core"/>
</dbReference>
<evidence type="ECO:0000259" key="17">
    <source>
        <dbReference type="PROSITE" id="PS50886"/>
    </source>
</evidence>
<dbReference type="Gene3D" id="1.10.730.10">
    <property type="entry name" value="Isoleucyl-tRNA Synthetase, Domain 1"/>
    <property type="match status" value="1"/>
</dbReference>
<feature type="domain" description="TRNA-binding" evidence="17">
    <location>
        <begin position="610"/>
        <end position="711"/>
    </location>
</feature>
<sequence>MTQNPKRYTITAALPYTNGPIHIGHLAGVYVPADIYSRYLRLQGKDVAFICGSDEHGVAISMKAKKEGVTPQEVIDKYDGIIRKSFADFGISFNNYSRTSAKIHHDTASEFFRTLYDKGDFIEEVTGQLYDAKANQFLADRFVVGTCPKCDNPEAYGDQCEKCGSTLNATDLINPKSTITGETPILKETKHWFLPLDRYSDFLTKWILEGHKNDWKPNVYGQVKSWIDGGLEPRAVTRDLDWGIDVPVEGAEGKKLYVWFDAPIGYISSTKEWAAREGKDWEPYWKDEETKLVHFIGKDNIVFHCIIFPAMLKAEGSYILPDNVPANEFLNLEGNKLSTSKNWAVWLHEYLEEFPDKQDVLRYALTSNAPETKDNDFTWKDFQARNNNELVAIFGNFVNRVVVLTNKYYDGVIPTPNEFTEIDEQTLAELKAYPAVISSSVERYRFREALGELMNVARLGNKYLADEEPWKVMKDNPERVKTQMYVALQIAAALSVLAEPFLPFTAAKLSKILNLGDLKEHFEGFSKFLKERHQDANDIIIDKTLGWNDISENSDLIPAGHKIGEAELLFAKIEDEEIQKQIDKLEATKTANIAENQKAEPQKDLIQFEDFAKMDIRIGTILEAEKMPKANKLLVLKVDTGIDVRTIVSGIAESFSPEEIIGKRVSVLANLAPRALRGVESQGMILMTTNAEGKLVFVNPDADAPNGATVN</sequence>
<evidence type="ECO:0000256" key="7">
    <source>
        <dbReference type="ARBA" id="ARBA00022598"/>
    </source>
</evidence>
<evidence type="ECO:0000313" key="19">
    <source>
        <dbReference type="Proteomes" id="UP000184112"/>
    </source>
</evidence>
<dbReference type="FunFam" id="2.20.28.20:FF:000001">
    <property type="entry name" value="Methionine--tRNA ligase"/>
    <property type="match status" value="1"/>
</dbReference>
<evidence type="ECO:0000256" key="15">
    <source>
        <dbReference type="ARBA" id="ARBA00047364"/>
    </source>
</evidence>
<dbReference type="InterPro" id="IPR015413">
    <property type="entry name" value="Methionyl/Leucyl_tRNA_Synth"/>
</dbReference>